<dbReference type="InterPro" id="IPR010982">
    <property type="entry name" value="Lambda_DNA-bd_dom_sf"/>
</dbReference>
<dbReference type="SMART" id="SM00530">
    <property type="entry name" value="HTH_XRE"/>
    <property type="match status" value="1"/>
</dbReference>
<accession>A0ABM8NLM3</accession>
<comment type="caution">
    <text evidence="2">The sequence shown here is derived from an EMBL/GenBank/DDBJ whole genome shotgun (WGS) entry which is preliminary data.</text>
</comment>
<evidence type="ECO:0000259" key="1">
    <source>
        <dbReference type="PROSITE" id="PS50943"/>
    </source>
</evidence>
<dbReference type="InterPro" id="IPR001387">
    <property type="entry name" value="Cro/C1-type_HTH"/>
</dbReference>
<feature type="domain" description="HTH cro/C1-type" evidence="1">
    <location>
        <begin position="34"/>
        <end position="88"/>
    </location>
</feature>
<name>A0ABM8NLM3_9BURK</name>
<protein>
    <recommendedName>
        <fullName evidence="1">HTH cro/C1-type domain-containing protein</fullName>
    </recommendedName>
</protein>
<dbReference type="SUPFAM" id="SSF47413">
    <property type="entry name" value="lambda repressor-like DNA-binding domains"/>
    <property type="match status" value="1"/>
</dbReference>
<dbReference type="Proteomes" id="UP000656319">
    <property type="component" value="Unassembled WGS sequence"/>
</dbReference>
<sequence>MDRLTDLRDELMHDDEFRKSYESRTRLVQYGHRVRRAREASQLTRAELAAQLNVTESGITRLENGEGVDGPSAGMRQALAHALVMPDLNNAP</sequence>
<dbReference type="Gene3D" id="1.10.260.40">
    <property type="entry name" value="lambda repressor-like DNA-binding domains"/>
    <property type="match status" value="1"/>
</dbReference>
<organism evidence="2 3">
    <name type="scientific">Paraburkholderia hiiakae</name>
    <dbReference type="NCBI Taxonomy" id="1081782"/>
    <lineage>
        <taxon>Bacteria</taxon>
        <taxon>Pseudomonadati</taxon>
        <taxon>Pseudomonadota</taxon>
        <taxon>Betaproteobacteria</taxon>
        <taxon>Burkholderiales</taxon>
        <taxon>Burkholderiaceae</taxon>
        <taxon>Paraburkholderia</taxon>
    </lineage>
</organism>
<reference evidence="2 3" key="1">
    <citation type="submission" date="2020-10" db="EMBL/GenBank/DDBJ databases">
        <authorList>
            <person name="Peeters C."/>
        </authorList>
    </citation>
    <scope>NUCLEOTIDE SEQUENCE [LARGE SCALE GENOMIC DNA]</scope>
    <source>
        <strain evidence="2 3">LMG 27952</strain>
    </source>
</reference>
<keyword evidence="3" id="KW-1185">Reference proteome</keyword>
<gene>
    <name evidence="2" type="ORF">LMG27952_02623</name>
</gene>
<dbReference type="Pfam" id="PF13560">
    <property type="entry name" value="HTH_31"/>
    <property type="match status" value="1"/>
</dbReference>
<dbReference type="EMBL" id="CAJHCQ010000005">
    <property type="protein sequence ID" value="CAD6531801.1"/>
    <property type="molecule type" value="Genomic_DNA"/>
</dbReference>
<evidence type="ECO:0000313" key="3">
    <source>
        <dbReference type="Proteomes" id="UP000656319"/>
    </source>
</evidence>
<dbReference type="PROSITE" id="PS50943">
    <property type="entry name" value="HTH_CROC1"/>
    <property type="match status" value="1"/>
</dbReference>
<proteinExistence type="predicted"/>
<evidence type="ECO:0000313" key="2">
    <source>
        <dbReference type="EMBL" id="CAD6531801.1"/>
    </source>
</evidence>
<dbReference type="CDD" id="cd00093">
    <property type="entry name" value="HTH_XRE"/>
    <property type="match status" value="1"/>
</dbReference>